<evidence type="ECO:0000256" key="9">
    <source>
        <dbReference type="ARBA" id="ARBA00022741"/>
    </source>
</evidence>
<proteinExistence type="inferred from homology"/>
<dbReference type="Gene3D" id="2.70.150.10">
    <property type="entry name" value="Calcium-transporting ATPase, cytoplasmic transduction domain A"/>
    <property type="match status" value="1"/>
</dbReference>
<feature type="transmembrane region" description="Helical" evidence="21">
    <location>
        <begin position="785"/>
        <end position="804"/>
    </location>
</feature>
<keyword evidence="14 21" id="KW-1133">Transmembrane helix</keyword>
<dbReference type="InterPro" id="IPR036163">
    <property type="entry name" value="HMA_dom_sf"/>
</dbReference>
<evidence type="ECO:0000256" key="17">
    <source>
        <dbReference type="ARBA" id="ARBA00023136"/>
    </source>
</evidence>
<feature type="transmembrane region" description="Helical" evidence="21">
    <location>
        <begin position="442"/>
        <end position="464"/>
    </location>
</feature>
<dbReference type="EC" id="7.2.2.8" evidence="3"/>
<dbReference type="Gene3D" id="3.40.50.1000">
    <property type="entry name" value="HAD superfamily/HAD-like"/>
    <property type="match status" value="1"/>
</dbReference>
<feature type="domain" description="HMA" evidence="22">
    <location>
        <begin position="72"/>
        <end position="138"/>
    </location>
</feature>
<keyword evidence="6 21" id="KW-0812">Transmembrane</keyword>
<evidence type="ECO:0000256" key="2">
    <source>
        <dbReference type="ARBA" id="ARBA00006024"/>
    </source>
</evidence>
<dbReference type="SUPFAM" id="SSF56784">
    <property type="entry name" value="HAD-like"/>
    <property type="match status" value="1"/>
</dbReference>
<keyword evidence="7 21" id="KW-0479">Metal-binding</keyword>
<evidence type="ECO:0000256" key="3">
    <source>
        <dbReference type="ARBA" id="ARBA00012517"/>
    </source>
</evidence>
<dbReference type="InterPro" id="IPR023299">
    <property type="entry name" value="ATPase_P-typ_cyto_dom_N"/>
</dbReference>
<organism evidence="23 24">
    <name type="scientific">Clostridium botulinum</name>
    <dbReference type="NCBI Taxonomy" id="1491"/>
    <lineage>
        <taxon>Bacteria</taxon>
        <taxon>Bacillati</taxon>
        <taxon>Bacillota</taxon>
        <taxon>Clostridia</taxon>
        <taxon>Eubacteriales</taxon>
        <taxon>Clostridiaceae</taxon>
        <taxon>Clostridium</taxon>
    </lineage>
</organism>
<dbReference type="Gene3D" id="3.40.1110.10">
    <property type="entry name" value="Calcium-transporting ATPase, cytoplasmic domain N"/>
    <property type="match status" value="1"/>
</dbReference>
<dbReference type="InterPro" id="IPR059000">
    <property type="entry name" value="ATPase_P-type_domA"/>
</dbReference>
<dbReference type="GO" id="GO:0005507">
    <property type="term" value="F:copper ion binding"/>
    <property type="evidence" value="ECO:0007669"/>
    <property type="project" value="InterPro"/>
</dbReference>
<feature type="transmembrane region" description="Helical" evidence="21">
    <location>
        <begin position="264"/>
        <end position="281"/>
    </location>
</feature>
<keyword evidence="12" id="KW-0460">Magnesium</keyword>
<dbReference type="GO" id="GO:0005524">
    <property type="term" value="F:ATP binding"/>
    <property type="evidence" value="ECO:0007669"/>
    <property type="project" value="UniProtKB-UniRule"/>
</dbReference>
<dbReference type="AlphaFoldDB" id="A0A6B4KB19"/>
<feature type="transmembrane region" description="Helical" evidence="21">
    <location>
        <begin position="194"/>
        <end position="212"/>
    </location>
</feature>
<dbReference type="InterPro" id="IPR023214">
    <property type="entry name" value="HAD_sf"/>
</dbReference>
<dbReference type="EMBL" id="SWND01000002">
    <property type="protein sequence ID" value="NFF01093.1"/>
    <property type="molecule type" value="Genomic_DNA"/>
</dbReference>
<dbReference type="GO" id="GO:0055070">
    <property type="term" value="P:copper ion homeostasis"/>
    <property type="evidence" value="ECO:0007669"/>
    <property type="project" value="TreeGrafter"/>
</dbReference>
<dbReference type="Gene3D" id="3.30.70.100">
    <property type="match status" value="2"/>
</dbReference>
<dbReference type="NCBIfam" id="TIGR01494">
    <property type="entry name" value="ATPase_P-type"/>
    <property type="match status" value="1"/>
</dbReference>
<keyword evidence="10" id="KW-0187">Copper transport</keyword>
<keyword evidence="8" id="KW-0677">Repeat</keyword>
<dbReference type="FunFam" id="2.70.150.10:FF:000002">
    <property type="entry name" value="Copper-transporting ATPase 1, putative"/>
    <property type="match status" value="1"/>
</dbReference>
<dbReference type="FunFam" id="3.40.50.1000:FF:000031">
    <property type="entry name" value="Probable copper-transporting ATPase HMA5"/>
    <property type="match status" value="1"/>
</dbReference>
<evidence type="ECO:0000313" key="23">
    <source>
        <dbReference type="EMBL" id="NFF01093.1"/>
    </source>
</evidence>
<dbReference type="SFLD" id="SFLDG00002">
    <property type="entry name" value="C1.7:_P-type_atpase_like"/>
    <property type="match status" value="1"/>
</dbReference>
<dbReference type="InterPro" id="IPR006121">
    <property type="entry name" value="HMA_dom"/>
</dbReference>
<evidence type="ECO:0000259" key="22">
    <source>
        <dbReference type="PROSITE" id="PS50846"/>
    </source>
</evidence>
<dbReference type="NCBIfam" id="TIGR00003">
    <property type="entry name" value="copper ion binding protein"/>
    <property type="match status" value="2"/>
</dbReference>
<dbReference type="SFLD" id="SFLDS00003">
    <property type="entry name" value="Haloacid_Dehalogenase"/>
    <property type="match status" value="1"/>
</dbReference>
<evidence type="ECO:0000256" key="16">
    <source>
        <dbReference type="ARBA" id="ARBA00023065"/>
    </source>
</evidence>
<gene>
    <name evidence="23" type="ORF">FCV25_04770</name>
</gene>
<keyword evidence="9 21" id="KW-0547">Nucleotide-binding</keyword>
<evidence type="ECO:0000256" key="20">
    <source>
        <dbReference type="ARBA" id="ARBA00049289"/>
    </source>
</evidence>
<evidence type="ECO:0000256" key="15">
    <source>
        <dbReference type="ARBA" id="ARBA00023008"/>
    </source>
</evidence>
<keyword evidence="21" id="KW-1003">Cell membrane</keyword>
<feature type="domain" description="HMA" evidence="22">
    <location>
        <begin position="2"/>
        <end position="68"/>
    </location>
</feature>
<dbReference type="InterPro" id="IPR036412">
    <property type="entry name" value="HAD-like_sf"/>
</dbReference>
<dbReference type="PRINTS" id="PR00119">
    <property type="entry name" value="CATATPASE"/>
</dbReference>
<dbReference type="Pfam" id="PF00702">
    <property type="entry name" value="Hydrolase"/>
    <property type="match status" value="1"/>
</dbReference>
<dbReference type="InterPro" id="IPR018303">
    <property type="entry name" value="ATPase_P-typ_P_site"/>
</dbReference>
<evidence type="ECO:0000256" key="6">
    <source>
        <dbReference type="ARBA" id="ARBA00022692"/>
    </source>
</evidence>
<dbReference type="CDD" id="cd00371">
    <property type="entry name" value="HMA"/>
    <property type="match status" value="2"/>
</dbReference>
<evidence type="ECO:0000256" key="1">
    <source>
        <dbReference type="ARBA" id="ARBA00004651"/>
    </source>
</evidence>
<dbReference type="NCBIfam" id="TIGR01525">
    <property type="entry name" value="ATPase-IB_hvy"/>
    <property type="match status" value="1"/>
</dbReference>
<dbReference type="SUPFAM" id="SSF55008">
    <property type="entry name" value="HMA, heavy metal-associated domain"/>
    <property type="match status" value="2"/>
</dbReference>
<keyword evidence="16" id="KW-0406">Ion transport</keyword>
<dbReference type="NCBIfam" id="TIGR01511">
    <property type="entry name" value="ATPase-IB1_Cu"/>
    <property type="match status" value="1"/>
</dbReference>
<evidence type="ECO:0000256" key="18">
    <source>
        <dbReference type="ARBA" id="ARBA00029719"/>
    </source>
</evidence>
<dbReference type="FunFam" id="3.40.1110.10:FF:000056">
    <property type="entry name" value="Copper-exporting P-type ATPase"/>
    <property type="match status" value="1"/>
</dbReference>
<evidence type="ECO:0000256" key="19">
    <source>
        <dbReference type="ARBA" id="ARBA00033239"/>
    </source>
</evidence>
<dbReference type="Pfam" id="PF00403">
    <property type="entry name" value="HMA"/>
    <property type="match status" value="2"/>
</dbReference>
<dbReference type="InterPro" id="IPR023298">
    <property type="entry name" value="ATPase_P-typ_TM_dom_sf"/>
</dbReference>
<keyword evidence="13" id="KW-1278">Translocase</keyword>
<keyword evidence="5" id="KW-0813">Transport</keyword>
<evidence type="ECO:0000256" key="14">
    <source>
        <dbReference type="ARBA" id="ARBA00022989"/>
    </source>
</evidence>
<dbReference type="InterPro" id="IPR027256">
    <property type="entry name" value="P-typ_ATPase_IB"/>
</dbReference>
<dbReference type="SUPFAM" id="SSF81653">
    <property type="entry name" value="Calcium ATPase, transduction domain A"/>
    <property type="match status" value="1"/>
</dbReference>
<reference evidence="23 24" key="1">
    <citation type="submission" date="2019-04" db="EMBL/GenBank/DDBJ databases">
        <title>Genome sequencing of Clostridium botulinum Groups I-IV and Clostridium butyricum.</title>
        <authorList>
            <person name="Brunt J."/>
            <person name="Van Vliet A.H.M."/>
            <person name="Stringer S.C."/>
            <person name="Carter A.T."/>
            <person name="Peck M.W."/>
        </authorList>
    </citation>
    <scope>NUCLEOTIDE SEQUENCE [LARGE SCALE GENOMIC DNA]</scope>
    <source>
        <strain evidence="23 24">IFR 18/054</strain>
    </source>
</reference>
<feature type="transmembrane region" description="Helical" evidence="21">
    <location>
        <begin position="757"/>
        <end position="779"/>
    </location>
</feature>
<dbReference type="SUPFAM" id="SSF81665">
    <property type="entry name" value="Calcium ATPase, transmembrane domain M"/>
    <property type="match status" value="1"/>
</dbReference>
<evidence type="ECO:0000256" key="21">
    <source>
        <dbReference type="RuleBase" id="RU362081"/>
    </source>
</evidence>
<feature type="transmembrane region" description="Helical" evidence="21">
    <location>
        <begin position="233"/>
        <end position="252"/>
    </location>
</feature>
<dbReference type="InterPro" id="IPR044492">
    <property type="entry name" value="P_typ_ATPase_HD_dom"/>
</dbReference>
<evidence type="ECO:0000256" key="8">
    <source>
        <dbReference type="ARBA" id="ARBA00022737"/>
    </source>
</evidence>
<evidence type="ECO:0000256" key="11">
    <source>
        <dbReference type="ARBA" id="ARBA00022840"/>
    </source>
</evidence>
<comment type="subcellular location">
    <subcellularLocation>
        <location evidence="1">Cell membrane</location>
        <topology evidence="1">Multi-pass membrane protein</topology>
    </subcellularLocation>
</comment>
<dbReference type="PRINTS" id="PR00943">
    <property type="entry name" value="CUATPASE"/>
</dbReference>
<evidence type="ECO:0000313" key="24">
    <source>
        <dbReference type="Proteomes" id="UP000472521"/>
    </source>
</evidence>
<dbReference type="GO" id="GO:0140581">
    <property type="term" value="F:P-type monovalent copper transporter activity"/>
    <property type="evidence" value="ECO:0007669"/>
    <property type="project" value="UniProtKB-EC"/>
</dbReference>
<dbReference type="PROSITE" id="PS00154">
    <property type="entry name" value="ATPASE_E1_E2"/>
    <property type="match status" value="1"/>
</dbReference>
<dbReference type="InterPro" id="IPR001757">
    <property type="entry name" value="P_typ_ATPase"/>
</dbReference>
<keyword evidence="11 21" id="KW-0067">ATP-binding</keyword>
<comment type="similarity">
    <text evidence="2 21">Belongs to the cation transport ATPase (P-type) (TC 3.A.3) family. Type IB subfamily.</text>
</comment>
<comment type="catalytic activity">
    <reaction evidence="20">
        <text>Cu(+)(in) + ATP + H2O = Cu(+)(out) + ADP + phosphate + H(+)</text>
        <dbReference type="Rhea" id="RHEA:25792"/>
        <dbReference type="ChEBI" id="CHEBI:15377"/>
        <dbReference type="ChEBI" id="CHEBI:15378"/>
        <dbReference type="ChEBI" id="CHEBI:30616"/>
        <dbReference type="ChEBI" id="CHEBI:43474"/>
        <dbReference type="ChEBI" id="CHEBI:49552"/>
        <dbReference type="ChEBI" id="CHEBI:456216"/>
        <dbReference type="EC" id="7.2.2.8"/>
    </reaction>
</comment>
<evidence type="ECO:0000256" key="7">
    <source>
        <dbReference type="ARBA" id="ARBA00022723"/>
    </source>
</evidence>
<accession>A0A6B4KB19</accession>
<keyword evidence="15" id="KW-0186">Copper</keyword>
<dbReference type="GO" id="GO:0043682">
    <property type="term" value="F:P-type divalent copper transporter activity"/>
    <property type="evidence" value="ECO:0007669"/>
    <property type="project" value="TreeGrafter"/>
</dbReference>
<dbReference type="PANTHER" id="PTHR43520">
    <property type="entry name" value="ATP7, ISOFORM B"/>
    <property type="match status" value="1"/>
</dbReference>
<keyword evidence="17 21" id="KW-0472">Membrane</keyword>
<dbReference type="InterPro" id="IPR008250">
    <property type="entry name" value="ATPase_P-typ_transduc_dom_A_sf"/>
</dbReference>
<evidence type="ECO:0000256" key="4">
    <source>
        <dbReference type="ARBA" id="ARBA00015102"/>
    </source>
</evidence>
<feature type="transmembrane region" description="Helical" evidence="21">
    <location>
        <begin position="157"/>
        <end position="182"/>
    </location>
</feature>
<dbReference type="CDD" id="cd02094">
    <property type="entry name" value="P-type_ATPase_Cu-like"/>
    <property type="match status" value="1"/>
</dbReference>
<evidence type="ECO:0000256" key="5">
    <source>
        <dbReference type="ARBA" id="ARBA00022448"/>
    </source>
</evidence>
<sequence length="811" mass="87648">MKKLSFNIEGMTCAACAKAVERVSKKLEGVQEANVNIATEKLSIIFDEKKCNTLDIEKAIEKAGYKAFLDGQHMNLKIEGMTCAACAKAVERVSRKLDGVLEANVNIATEKLDITFDKSKVSLNDIKIAIEKAGYKALEEKNIEEEKKGKEDAIKSLWRRFITSLIFAVPLLTISMGSMMGLKLPKIIDPMHNPLNFGLIQLILVIPIILVGNKFFRVGFKSLVKGSPNMDSLISIGTSAAVVYGIFAIFQISKGNMHYAHDLYFESGATILTLITLGKYLESVSKGKTSEAIKKLMALAPKNATIIRDNKEIIIPIEEVKINDIVLVKPGEKLPVDGEIIEGSTAIDESMLTGESLPVEKHIGDIAVAGSINKHGLIKYKATKVGKDTTLAQIIKLVEEAQGSKAPIARLADKISAYFVPTVIALAIISSLAWYVSGKSLIFSLTIFISVLVIACPCALGLATPTAIMVGTGKGAENGVLIKSGGALETAHKVQSIIFDKTGTITEGKPKVTDILVSEGVDEKYLLQVAATAEKGSEHPLGEAIVKKAEEENLELFQGKDFRAIPGKGIEVIIEDKKVLLGNLRLMEEYEVEIKDFMDKSHKLSKEGKTPMFIAIENKIKGIIAVADTLKENSKKAIEKLHNMGVEVVMITGDNKNTAEAIGKQVDIDKIFAEVLPSDKANWVKKLQQEGKIVAMVGDGINDAPALAQADIGIAIGSGTDVAIESADIVLIKSDLMDVPTALKLSRATIKNIKENLFWAFGYNTLGIPVAMGVLYIFGGPLLNPMIAAAAMSFSSVSVLLNALRLRRFKS</sequence>
<dbReference type="GO" id="GO:0016887">
    <property type="term" value="F:ATP hydrolysis activity"/>
    <property type="evidence" value="ECO:0007669"/>
    <property type="project" value="InterPro"/>
</dbReference>
<feature type="transmembrane region" description="Helical" evidence="21">
    <location>
        <begin position="415"/>
        <end position="436"/>
    </location>
</feature>
<dbReference type="Proteomes" id="UP000472521">
    <property type="component" value="Unassembled WGS sequence"/>
</dbReference>
<dbReference type="GO" id="GO:0005886">
    <property type="term" value="C:plasma membrane"/>
    <property type="evidence" value="ECO:0007669"/>
    <property type="project" value="UniProtKB-SubCell"/>
</dbReference>
<comment type="caution">
    <text evidence="23">The sequence shown here is derived from an EMBL/GenBank/DDBJ whole genome shotgun (WGS) entry which is preliminary data.</text>
</comment>
<dbReference type="PANTHER" id="PTHR43520:SF8">
    <property type="entry name" value="P-TYPE CU(+) TRANSPORTER"/>
    <property type="match status" value="1"/>
</dbReference>
<dbReference type="PROSITE" id="PS50846">
    <property type="entry name" value="HMA_2"/>
    <property type="match status" value="2"/>
</dbReference>
<evidence type="ECO:0000256" key="10">
    <source>
        <dbReference type="ARBA" id="ARBA00022796"/>
    </source>
</evidence>
<dbReference type="FunFam" id="3.30.70.100:FF:000005">
    <property type="entry name" value="Copper-exporting P-type ATPase A"/>
    <property type="match status" value="2"/>
</dbReference>
<protein>
    <recommendedName>
        <fullName evidence="4">Copper-exporting P-type ATPase</fullName>
        <ecNumber evidence="3">7.2.2.8</ecNumber>
    </recommendedName>
    <alternativeName>
        <fullName evidence="18">Copper-exporting P-type ATPase A</fullName>
    </alternativeName>
    <alternativeName>
        <fullName evidence="19">Cu(+)-exporting ATPase</fullName>
    </alternativeName>
</protein>
<dbReference type="SFLD" id="SFLDF00027">
    <property type="entry name" value="p-type_atpase"/>
    <property type="match status" value="1"/>
</dbReference>
<evidence type="ECO:0000256" key="13">
    <source>
        <dbReference type="ARBA" id="ARBA00022967"/>
    </source>
</evidence>
<dbReference type="PRINTS" id="PR00942">
    <property type="entry name" value="CUATPASEI"/>
</dbReference>
<evidence type="ECO:0000256" key="12">
    <source>
        <dbReference type="ARBA" id="ARBA00022842"/>
    </source>
</evidence>
<dbReference type="Pfam" id="PF00122">
    <property type="entry name" value="E1-E2_ATPase"/>
    <property type="match status" value="1"/>
</dbReference>
<name>A0A6B4KB19_CLOBO</name>
<dbReference type="InterPro" id="IPR006122">
    <property type="entry name" value="HMA_Cu_ion-bd"/>
</dbReference>